<protein>
    <recommendedName>
        <fullName evidence="1">Ceramide kinase PH domain-containing protein</fullName>
    </recommendedName>
</protein>
<reference evidence="2" key="1">
    <citation type="submission" date="2013-04" db="EMBL/GenBank/DDBJ databases">
        <authorList>
            <person name="Qu J."/>
            <person name="Murali S.C."/>
            <person name="Bandaranaike D."/>
            <person name="Bellair M."/>
            <person name="Blankenburg K."/>
            <person name="Chao H."/>
            <person name="Dinh H."/>
            <person name="Doddapaneni H."/>
            <person name="Downs B."/>
            <person name="Dugan-Rocha S."/>
            <person name="Elkadiri S."/>
            <person name="Gnanaolivu R.D."/>
            <person name="Hernandez B."/>
            <person name="Javaid M."/>
            <person name="Jayaseelan J.C."/>
            <person name="Lee S."/>
            <person name="Li M."/>
            <person name="Ming W."/>
            <person name="Munidasa M."/>
            <person name="Muniz J."/>
            <person name="Nguyen L."/>
            <person name="Ongeri F."/>
            <person name="Osuji N."/>
            <person name="Pu L.-L."/>
            <person name="Puazo M."/>
            <person name="Qu C."/>
            <person name="Quiroz J."/>
            <person name="Raj R."/>
            <person name="Weissenberger G."/>
            <person name="Xin Y."/>
            <person name="Zou X."/>
            <person name="Han Y."/>
            <person name="Richards S."/>
            <person name="Worley K."/>
            <person name="Muzny D."/>
            <person name="Gibbs R."/>
        </authorList>
    </citation>
    <scope>NUCLEOTIDE SEQUENCE</scope>
    <source>
        <strain evidence="2">Sampled in the wild</strain>
    </source>
</reference>
<reference evidence="2" key="2">
    <citation type="submission" date="2017-10" db="EMBL/GenBank/DDBJ databases">
        <title>Ladona fulva Genome sequencing and assembly.</title>
        <authorList>
            <person name="Murali S."/>
            <person name="Richards S."/>
            <person name="Bandaranaike D."/>
            <person name="Bellair M."/>
            <person name="Blankenburg K."/>
            <person name="Chao H."/>
            <person name="Dinh H."/>
            <person name="Doddapaneni H."/>
            <person name="Dugan-Rocha S."/>
            <person name="Elkadiri S."/>
            <person name="Gnanaolivu R."/>
            <person name="Hernandez B."/>
            <person name="Skinner E."/>
            <person name="Javaid M."/>
            <person name="Lee S."/>
            <person name="Li M."/>
            <person name="Ming W."/>
            <person name="Munidasa M."/>
            <person name="Muniz J."/>
            <person name="Nguyen L."/>
            <person name="Hughes D."/>
            <person name="Osuji N."/>
            <person name="Pu L.-L."/>
            <person name="Puazo M."/>
            <person name="Qu C."/>
            <person name="Quiroz J."/>
            <person name="Raj R."/>
            <person name="Weissenberger G."/>
            <person name="Xin Y."/>
            <person name="Zou X."/>
            <person name="Han Y."/>
            <person name="Worley K."/>
            <person name="Muzny D."/>
            <person name="Gibbs R."/>
        </authorList>
    </citation>
    <scope>NUCLEOTIDE SEQUENCE</scope>
    <source>
        <strain evidence="2">Sampled in the wild</strain>
    </source>
</reference>
<dbReference type="InterPro" id="IPR057465">
    <property type="entry name" value="CERK_PH"/>
</dbReference>
<organism evidence="2 3">
    <name type="scientific">Ladona fulva</name>
    <name type="common">Scarce chaser dragonfly</name>
    <name type="synonym">Libellula fulva</name>
    <dbReference type="NCBI Taxonomy" id="123851"/>
    <lineage>
        <taxon>Eukaryota</taxon>
        <taxon>Metazoa</taxon>
        <taxon>Ecdysozoa</taxon>
        <taxon>Arthropoda</taxon>
        <taxon>Hexapoda</taxon>
        <taxon>Insecta</taxon>
        <taxon>Pterygota</taxon>
        <taxon>Palaeoptera</taxon>
        <taxon>Odonata</taxon>
        <taxon>Epiprocta</taxon>
        <taxon>Anisoptera</taxon>
        <taxon>Libelluloidea</taxon>
        <taxon>Libellulidae</taxon>
        <taxon>Ladona</taxon>
    </lineage>
</organism>
<dbReference type="Proteomes" id="UP000792457">
    <property type="component" value="Unassembled WGS sequence"/>
</dbReference>
<evidence type="ECO:0000259" key="1">
    <source>
        <dbReference type="Pfam" id="PF25382"/>
    </source>
</evidence>
<gene>
    <name evidence="2" type="ORF">J437_LFUL014157</name>
</gene>
<evidence type="ECO:0000313" key="3">
    <source>
        <dbReference type="Proteomes" id="UP000792457"/>
    </source>
</evidence>
<dbReference type="EMBL" id="KZ308885">
    <property type="protein sequence ID" value="KAG8235193.1"/>
    <property type="molecule type" value="Genomic_DNA"/>
</dbReference>
<dbReference type="AlphaFoldDB" id="A0A8K0KJ11"/>
<dbReference type="OrthoDB" id="530923at2759"/>
<feature type="domain" description="Ceramide kinase PH" evidence="1">
    <location>
        <begin position="12"/>
        <end position="144"/>
    </location>
</feature>
<keyword evidence="3" id="KW-1185">Reference proteome</keyword>
<sequence>MAEQQVCEPVLLNTFLVRKKRCKVYFHRGTLTWETEVSPYTRCAVSMRDVISVGECSYICHDEDDCWTDDSRGYTALGGRSSKEMEVAAAVAERTRRKRLRFRSGQPGFVIHYAARAGKNKWRHESVTLRHTDPQQVASWLKTLRNYLS</sequence>
<accession>A0A8K0KJ11</accession>
<dbReference type="Pfam" id="PF25382">
    <property type="entry name" value="PH_CERK"/>
    <property type="match status" value="1"/>
</dbReference>
<feature type="non-terminal residue" evidence="2">
    <location>
        <position position="149"/>
    </location>
</feature>
<name>A0A8K0KJ11_LADFU</name>
<evidence type="ECO:0000313" key="2">
    <source>
        <dbReference type="EMBL" id="KAG8235193.1"/>
    </source>
</evidence>
<comment type="caution">
    <text evidence="2">The sequence shown here is derived from an EMBL/GenBank/DDBJ whole genome shotgun (WGS) entry which is preliminary data.</text>
</comment>
<proteinExistence type="predicted"/>